<keyword evidence="7" id="KW-0285">Flavoprotein</keyword>
<dbReference type="InterPro" id="IPR022837">
    <property type="entry name" value="MsrQ-like"/>
</dbReference>
<evidence type="ECO:0000256" key="5">
    <source>
        <dbReference type="ARBA" id="ARBA00023004"/>
    </source>
</evidence>
<comment type="subunit">
    <text evidence="7">Heterodimer of a catalytic subunit (MsrP) and a heme-binding subunit (MsrQ).</text>
</comment>
<dbReference type="HAMAP" id="MF_01207">
    <property type="entry name" value="MsrQ"/>
    <property type="match status" value="1"/>
</dbReference>
<dbReference type="InterPro" id="IPR013130">
    <property type="entry name" value="Fe3_Rdtase_TM_dom"/>
</dbReference>
<sequence length="331" mass="34375">MPFLRENSGKPSLEKIGALLIVLLPLALLLARALGGEFASPDGAGLGAPGLGAPGLGAPGLGGPGLGGPGLGGPGLGGPGAALGGEAALGARPLIQIIHFVGDWAIRLLLLSLAVTPARRLFNWPKLLLARRTLGLGAALLIGIHFVVYLVDTGNLATAASEIVLRIYLTIGFVALLAFAALSATSWDGAIRRLGAARWNRLHQLVYPATALGLLHFFMQQKLDVTQPVLMTGFFVWLVGWRVMQRHSRGTGLLNLLALAAASGVLTALIEVGWYAAATGIDPGRVLEANFSFAYAISPSWWVAGAGLAVALVSEVVLRLRPLPARRAARA</sequence>
<comment type="caution">
    <text evidence="7">Lacks conserved residue(s) required for the propagation of feature annotation.</text>
</comment>
<dbReference type="EMBL" id="BSFJ01000004">
    <property type="protein sequence ID" value="GLK70427.1"/>
    <property type="molecule type" value="Genomic_DNA"/>
</dbReference>
<organism evidence="9 10">
    <name type="scientific">Ancylobacter dichloromethanicus</name>
    <dbReference type="NCBI Taxonomy" id="518825"/>
    <lineage>
        <taxon>Bacteria</taxon>
        <taxon>Pseudomonadati</taxon>
        <taxon>Pseudomonadota</taxon>
        <taxon>Alphaproteobacteria</taxon>
        <taxon>Hyphomicrobiales</taxon>
        <taxon>Xanthobacteraceae</taxon>
        <taxon>Ancylobacter</taxon>
    </lineage>
</organism>
<dbReference type="GO" id="GO:0030091">
    <property type="term" value="P:protein repair"/>
    <property type="evidence" value="ECO:0007669"/>
    <property type="project" value="UniProtKB-UniRule"/>
</dbReference>
<feature type="transmembrane region" description="Helical" evidence="7">
    <location>
        <begin position="163"/>
        <end position="182"/>
    </location>
</feature>
<comment type="cofactor">
    <cofactor evidence="7">
        <name>heme b</name>
        <dbReference type="ChEBI" id="CHEBI:60344"/>
    </cofactor>
    <text evidence="7">Binds 1 heme b (iron(II)-protoporphyrin IX) group per subunit.</text>
</comment>
<dbReference type="GO" id="GO:0010181">
    <property type="term" value="F:FMN binding"/>
    <property type="evidence" value="ECO:0007669"/>
    <property type="project" value="UniProtKB-UniRule"/>
</dbReference>
<dbReference type="RefSeq" id="WP_213373826.1">
    <property type="nucleotide sequence ID" value="NZ_BSFJ01000004.1"/>
</dbReference>
<comment type="caution">
    <text evidence="9">The sequence shown here is derived from an EMBL/GenBank/DDBJ whole genome shotgun (WGS) entry which is preliminary data.</text>
</comment>
<keyword evidence="7" id="KW-1003">Cell membrane</keyword>
<dbReference type="GO" id="GO:0020037">
    <property type="term" value="F:heme binding"/>
    <property type="evidence" value="ECO:0007669"/>
    <property type="project" value="UniProtKB-UniRule"/>
</dbReference>
<evidence type="ECO:0000256" key="3">
    <source>
        <dbReference type="ARBA" id="ARBA00022692"/>
    </source>
</evidence>
<dbReference type="AlphaFoldDB" id="A0A9W6J486"/>
<keyword evidence="4 7" id="KW-1133">Transmembrane helix</keyword>
<dbReference type="Proteomes" id="UP001143370">
    <property type="component" value="Unassembled WGS sequence"/>
</dbReference>
<keyword evidence="2 7" id="KW-0813">Transport</keyword>
<dbReference type="GO" id="GO:0016679">
    <property type="term" value="F:oxidoreductase activity, acting on diphenols and related substances as donors"/>
    <property type="evidence" value="ECO:0007669"/>
    <property type="project" value="TreeGrafter"/>
</dbReference>
<evidence type="ECO:0000256" key="2">
    <source>
        <dbReference type="ARBA" id="ARBA00022448"/>
    </source>
</evidence>
<keyword evidence="6 7" id="KW-0472">Membrane</keyword>
<reference evidence="9" key="1">
    <citation type="journal article" date="2014" name="Int. J. Syst. Evol. Microbiol.">
        <title>Complete genome sequence of Corynebacterium casei LMG S-19264T (=DSM 44701T), isolated from a smear-ripened cheese.</title>
        <authorList>
            <consortium name="US DOE Joint Genome Institute (JGI-PGF)"/>
            <person name="Walter F."/>
            <person name="Albersmeier A."/>
            <person name="Kalinowski J."/>
            <person name="Ruckert C."/>
        </authorList>
    </citation>
    <scope>NUCLEOTIDE SEQUENCE</scope>
    <source>
        <strain evidence="9">VKM B-2484</strain>
    </source>
</reference>
<comment type="cofactor">
    <cofactor evidence="7">
        <name>FMN</name>
        <dbReference type="ChEBI" id="CHEBI:58210"/>
    </cofactor>
    <text evidence="7">Binds 1 FMN per subunit.</text>
</comment>
<evidence type="ECO:0000256" key="4">
    <source>
        <dbReference type="ARBA" id="ARBA00022989"/>
    </source>
</evidence>
<feature type="transmembrane region" description="Helical" evidence="7">
    <location>
        <begin position="301"/>
        <end position="320"/>
    </location>
</feature>
<dbReference type="Pfam" id="PF01794">
    <property type="entry name" value="Ferric_reduct"/>
    <property type="match status" value="1"/>
</dbReference>
<comment type="similarity">
    <text evidence="7">Belongs to the MsrQ family.</text>
</comment>
<evidence type="ECO:0000256" key="6">
    <source>
        <dbReference type="ARBA" id="ARBA00023136"/>
    </source>
</evidence>
<keyword evidence="5 7" id="KW-0408">Iron</keyword>
<evidence type="ECO:0000259" key="8">
    <source>
        <dbReference type="Pfam" id="PF01794"/>
    </source>
</evidence>
<dbReference type="GO" id="GO:0009055">
    <property type="term" value="F:electron transfer activity"/>
    <property type="evidence" value="ECO:0007669"/>
    <property type="project" value="UniProtKB-UniRule"/>
</dbReference>
<evidence type="ECO:0000256" key="1">
    <source>
        <dbReference type="ARBA" id="ARBA00004141"/>
    </source>
</evidence>
<dbReference type="GO" id="GO:0005886">
    <property type="term" value="C:plasma membrane"/>
    <property type="evidence" value="ECO:0007669"/>
    <property type="project" value="UniProtKB-SubCell"/>
</dbReference>
<evidence type="ECO:0000313" key="9">
    <source>
        <dbReference type="EMBL" id="GLK70427.1"/>
    </source>
</evidence>
<dbReference type="PANTHER" id="PTHR36964:SF1">
    <property type="entry name" value="PROTEIN-METHIONINE-SULFOXIDE REDUCTASE HEME-BINDING SUBUNIT MSRQ"/>
    <property type="match status" value="1"/>
</dbReference>
<keyword evidence="7" id="KW-0479">Metal-binding</keyword>
<comment type="subcellular location">
    <subcellularLocation>
        <location evidence="7">Cell membrane</location>
        <topology evidence="7">Multi-pass membrane protein</topology>
    </subcellularLocation>
    <subcellularLocation>
        <location evidence="1">Membrane</location>
        <topology evidence="1">Multi-pass membrane protein</topology>
    </subcellularLocation>
</comment>
<keyword evidence="7" id="KW-0249">Electron transport</keyword>
<feature type="domain" description="Ferric oxidoreductase" evidence="8">
    <location>
        <begin position="102"/>
        <end position="213"/>
    </location>
</feature>
<feature type="transmembrane region" description="Helical" evidence="7">
    <location>
        <begin position="225"/>
        <end position="244"/>
    </location>
</feature>
<gene>
    <name evidence="7" type="primary">msrQ</name>
    <name evidence="9" type="ORF">GCM10017643_05420</name>
</gene>
<keyword evidence="7" id="KW-0288">FMN</keyword>
<protein>
    <recommendedName>
        <fullName evidence="7">Protein-methionine-sulfoxide reductase heme-binding subunit MsrQ</fullName>
    </recommendedName>
    <alternativeName>
        <fullName evidence="7">Flavocytochrome MsrQ</fullName>
    </alternativeName>
</protein>
<dbReference type="GO" id="GO:0046872">
    <property type="term" value="F:metal ion binding"/>
    <property type="evidence" value="ECO:0007669"/>
    <property type="project" value="UniProtKB-KW"/>
</dbReference>
<name>A0A9W6J486_9HYPH</name>
<keyword evidence="3 7" id="KW-0812">Transmembrane</keyword>
<accession>A0A9W6J486</accession>
<proteinExistence type="inferred from homology"/>
<keyword evidence="10" id="KW-1185">Reference proteome</keyword>
<comment type="function">
    <text evidence="7">Part of the MsrPQ system that repairs oxidized periplasmic proteins containing methionine sulfoxide residues (Met-O), using respiratory chain electrons. Thus protects these proteins from oxidative-stress damage caused by reactive species of oxygen and chlorine generated by the host defense mechanisms. MsrPQ is essential for the maintenance of envelope integrity under bleach stress, rescuing a wide series of structurally unrelated periplasmic proteins from methionine oxidation. MsrQ provides electrons for reduction to the reductase catalytic subunit MsrP, using the quinone pool of the respiratory chain.</text>
</comment>
<feature type="transmembrane region" description="Helical" evidence="7">
    <location>
        <begin position="134"/>
        <end position="151"/>
    </location>
</feature>
<keyword evidence="7" id="KW-0349">Heme</keyword>
<dbReference type="PANTHER" id="PTHR36964">
    <property type="entry name" value="PROTEIN-METHIONINE-SULFOXIDE REDUCTASE HEME-BINDING SUBUNIT MSRQ"/>
    <property type="match status" value="1"/>
</dbReference>
<reference evidence="9" key="2">
    <citation type="submission" date="2023-01" db="EMBL/GenBank/DDBJ databases">
        <authorList>
            <person name="Sun Q."/>
            <person name="Evtushenko L."/>
        </authorList>
    </citation>
    <scope>NUCLEOTIDE SEQUENCE</scope>
    <source>
        <strain evidence="9">VKM B-2484</strain>
    </source>
</reference>
<evidence type="ECO:0000256" key="7">
    <source>
        <dbReference type="HAMAP-Rule" id="MF_01207"/>
    </source>
</evidence>
<evidence type="ECO:0000313" key="10">
    <source>
        <dbReference type="Proteomes" id="UP001143370"/>
    </source>
</evidence>
<feature type="transmembrane region" description="Helical" evidence="7">
    <location>
        <begin position="256"/>
        <end position="281"/>
    </location>
</feature>